<dbReference type="OrthoDB" id="9765926at2"/>
<dbReference type="InterPro" id="IPR001434">
    <property type="entry name" value="OmcB-like_DUF11"/>
</dbReference>
<dbReference type="RefSeq" id="WP_110826820.1">
    <property type="nucleotide sequence ID" value="NZ_QKLU01000001.1"/>
</dbReference>
<dbReference type="Gene3D" id="2.60.40.1170">
    <property type="entry name" value="Mu homology domain, subdomain B"/>
    <property type="match status" value="1"/>
</dbReference>
<organism evidence="3 4">
    <name type="scientific">Pedobacter nutrimenti</name>
    <dbReference type="NCBI Taxonomy" id="1241337"/>
    <lineage>
        <taxon>Bacteria</taxon>
        <taxon>Pseudomonadati</taxon>
        <taxon>Bacteroidota</taxon>
        <taxon>Sphingobacteriia</taxon>
        <taxon>Sphingobacteriales</taxon>
        <taxon>Sphingobacteriaceae</taxon>
        <taxon>Pedobacter</taxon>
    </lineage>
</organism>
<evidence type="ECO:0000256" key="1">
    <source>
        <dbReference type="SAM" id="SignalP"/>
    </source>
</evidence>
<evidence type="ECO:0000313" key="4">
    <source>
        <dbReference type="Proteomes" id="UP000248198"/>
    </source>
</evidence>
<name>A0A318UNN7_9SPHI</name>
<dbReference type="NCBIfam" id="TIGR04131">
    <property type="entry name" value="Bac_Flav_CTERM"/>
    <property type="match status" value="1"/>
</dbReference>
<reference evidence="3 4" key="1">
    <citation type="submission" date="2018-06" db="EMBL/GenBank/DDBJ databases">
        <title>Genomic Encyclopedia of Archaeal and Bacterial Type Strains, Phase II (KMG-II): from individual species to whole genera.</title>
        <authorList>
            <person name="Goeker M."/>
        </authorList>
    </citation>
    <scope>NUCLEOTIDE SEQUENCE [LARGE SCALE GENOMIC DNA]</scope>
    <source>
        <strain evidence="3 4">DSM 27372</strain>
    </source>
</reference>
<dbReference type="InterPro" id="IPR013783">
    <property type="entry name" value="Ig-like_fold"/>
</dbReference>
<dbReference type="InterPro" id="IPR026341">
    <property type="entry name" value="T9SS_type_B"/>
</dbReference>
<keyword evidence="1" id="KW-0732">Signal</keyword>
<gene>
    <name evidence="3" type="ORF">B0O44_101179</name>
</gene>
<dbReference type="Pfam" id="PF13585">
    <property type="entry name" value="CHU_C"/>
    <property type="match status" value="1"/>
</dbReference>
<feature type="chain" id="PRO_5016372319" evidence="1">
    <location>
        <begin position="23"/>
        <end position="317"/>
    </location>
</feature>
<feature type="domain" description="DUF11" evidence="2">
    <location>
        <begin position="106"/>
        <end position="221"/>
    </location>
</feature>
<dbReference type="Gene3D" id="2.60.40.10">
    <property type="entry name" value="Immunoglobulins"/>
    <property type="match status" value="1"/>
</dbReference>
<dbReference type="InterPro" id="IPR047589">
    <property type="entry name" value="DUF11_rpt"/>
</dbReference>
<feature type="signal peptide" evidence="1">
    <location>
        <begin position="1"/>
        <end position="22"/>
    </location>
</feature>
<dbReference type="EMBL" id="QKLU01000001">
    <property type="protein sequence ID" value="PYF76708.1"/>
    <property type="molecule type" value="Genomic_DNA"/>
</dbReference>
<dbReference type="AlphaFoldDB" id="A0A318UNN7"/>
<comment type="caution">
    <text evidence="3">The sequence shown here is derived from an EMBL/GenBank/DDBJ whole genome shotgun (WGS) entry which is preliminary data.</text>
</comment>
<dbReference type="Pfam" id="PF01345">
    <property type="entry name" value="DUF11"/>
    <property type="match status" value="1"/>
</dbReference>
<protein>
    <submittedName>
        <fullName evidence="3">Putative repeat protein (TIGR01451 family)/gliding motility-associated-like protein</fullName>
    </submittedName>
</protein>
<sequence>MSYRKTSFVSSMLLLSATACFAQSSGSQRVIIPQGSSLKIRANSVNASSYQWLKDEKIIPNANQVEYTITLEGKYTVVSYNAQGCASEPSAPVEVKIGPALPKIADVAVRLSSESRSITMNDPFEYTIEVKNKGAGPATDVKVKDVLPVELTFVQLSSPTLGQANYNYTTNTVLWEIPKLDKGESSDLKIRVKATKPGVIRNTVTVSASEKDPDLTNNTSEDEKTILGIIIPNVFTPNGDGVNDTFEIPGLELYAENELTIVNRWGGTVYFKKGYKNEWAGEGLNEGTYFYLLKVKSGDNKWETYKGYVTLIRSFKR</sequence>
<evidence type="ECO:0000313" key="3">
    <source>
        <dbReference type="EMBL" id="PYF76708.1"/>
    </source>
</evidence>
<dbReference type="Proteomes" id="UP000248198">
    <property type="component" value="Unassembled WGS sequence"/>
</dbReference>
<proteinExistence type="predicted"/>
<accession>A0A318UNN7</accession>
<dbReference type="NCBIfam" id="TIGR01451">
    <property type="entry name" value="B_ant_repeat"/>
    <property type="match status" value="1"/>
</dbReference>
<evidence type="ECO:0000259" key="2">
    <source>
        <dbReference type="Pfam" id="PF01345"/>
    </source>
</evidence>
<dbReference type="InterPro" id="IPR051172">
    <property type="entry name" value="Chlamydia_OmcB"/>
</dbReference>
<keyword evidence="4" id="KW-1185">Reference proteome</keyword>
<dbReference type="PROSITE" id="PS51257">
    <property type="entry name" value="PROKAR_LIPOPROTEIN"/>
    <property type="match status" value="1"/>
</dbReference>
<dbReference type="PANTHER" id="PTHR34819">
    <property type="entry name" value="LARGE CYSTEINE-RICH PERIPLASMIC PROTEIN OMCB"/>
    <property type="match status" value="1"/>
</dbReference>